<comment type="caution">
    <text evidence="2">The sequence shown here is derived from an EMBL/GenBank/DDBJ whole genome shotgun (WGS) entry which is preliminary data.</text>
</comment>
<protein>
    <submittedName>
        <fullName evidence="2">3-beta-hydroxy-delta(5)-steroid dehydrogenase</fullName>
    </submittedName>
</protein>
<evidence type="ECO:0000313" key="2">
    <source>
        <dbReference type="EMBL" id="GAN54306.1"/>
    </source>
</evidence>
<evidence type="ECO:0000313" key="3">
    <source>
        <dbReference type="Proteomes" id="UP000032679"/>
    </source>
</evidence>
<feature type="domain" description="NAD-dependent epimerase/dehydratase" evidence="1">
    <location>
        <begin position="7"/>
        <end position="208"/>
    </location>
</feature>
<dbReference type="OrthoDB" id="9776313at2"/>
<dbReference type="InterPro" id="IPR001509">
    <property type="entry name" value="Epimerase_deHydtase"/>
</dbReference>
<dbReference type="SUPFAM" id="SSF51735">
    <property type="entry name" value="NAD(P)-binding Rossmann-fold domains"/>
    <property type="match status" value="1"/>
</dbReference>
<reference evidence="2 3" key="1">
    <citation type="submission" date="2012-10" db="EMBL/GenBank/DDBJ databases">
        <title>Genome sequencing of Tanticharoenia sakaeratensis NBRC 103193.</title>
        <authorList>
            <person name="Azuma Y."/>
            <person name="Hadano H."/>
            <person name="Hirakawa H."/>
            <person name="Matsushita K."/>
        </authorList>
    </citation>
    <scope>NUCLEOTIDE SEQUENCE [LARGE SCALE GENOMIC DNA]</scope>
    <source>
        <strain evidence="2 3">NBRC 103193</strain>
    </source>
</reference>
<evidence type="ECO:0000259" key="1">
    <source>
        <dbReference type="Pfam" id="PF01370"/>
    </source>
</evidence>
<dbReference type="Proteomes" id="UP000032679">
    <property type="component" value="Unassembled WGS sequence"/>
</dbReference>
<dbReference type="InterPro" id="IPR051207">
    <property type="entry name" value="ComplexI_NDUFA9_subunit"/>
</dbReference>
<dbReference type="EMBL" id="BALE01000017">
    <property type="protein sequence ID" value="GAN54306.1"/>
    <property type="molecule type" value="Genomic_DNA"/>
</dbReference>
<organism evidence="2 3">
    <name type="scientific">Tanticharoenia sakaeratensis NBRC 103193</name>
    <dbReference type="NCBI Taxonomy" id="1231623"/>
    <lineage>
        <taxon>Bacteria</taxon>
        <taxon>Pseudomonadati</taxon>
        <taxon>Pseudomonadota</taxon>
        <taxon>Alphaproteobacteria</taxon>
        <taxon>Acetobacterales</taxon>
        <taxon>Acetobacteraceae</taxon>
        <taxon>Tanticharoenia</taxon>
    </lineage>
</organism>
<dbReference type="Gene3D" id="3.40.50.720">
    <property type="entry name" value="NAD(P)-binding Rossmann-like Domain"/>
    <property type="match status" value="1"/>
</dbReference>
<keyword evidence="3" id="KW-1185">Reference proteome</keyword>
<dbReference type="InterPro" id="IPR036291">
    <property type="entry name" value="NAD(P)-bd_dom_sf"/>
</dbReference>
<accession>A0A0D6MLJ9</accession>
<dbReference type="CDD" id="cd05271">
    <property type="entry name" value="NDUFA9_like_SDR_a"/>
    <property type="match status" value="1"/>
</dbReference>
<dbReference type="PANTHER" id="PTHR12126:SF11">
    <property type="entry name" value="NADH DEHYDROGENASE [UBIQUINONE] 1 ALPHA SUBCOMPLEX SUBUNIT 9, MITOCHONDRIAL"/>
    <property type="match status" value="1"/>
</dbReference>
<gene>
    <name evidence="2" type="ORF">Tasa_017_189</name>
</gene>
<dbReference type="RefSeq" id="WP_048848823.1">
    <property type="nucleotide sequence ID" value="NZ_BALE01000017.1"/>
</dbReference>
<dbReference type="AlphaFoldDB" id="A0A0D6MLJ9"/>
<dbReference type="PANTHER" id="PTHR12126">
    <property type="entry name" value="NADH-UBIQUINONE OXIDOREDUCTASE 39 KDA SUBUNIT-RELATED"/>
    <property type="match status" value="1"/>
</dbReference>
<dbReference type="Pfam" id="PF01370">
    <property type="entry name" value="Epimerase"/>
    <property type="match status" value="1"/>
</dbReference>
<dbReference type="STRING" id="1231623.Tasa_017_189"/>
<name>A0A0D6MLJ9_9PROT</name>
<sequence>MAQDIATVIGGTGFVGRAVVARLVREGYHVRVGSRRPDRAGRVRRLGAPGQVVPVYAAVDDGPTLDAAFEGATVGINLVSILAEQGQATFKAINTDGAARCARHAAKAGISRYVQVSAIGASPESPSAYGRTKADGERLTRQYIPEAAIIRPSVIFGPGDKFLNMFALMTRFAPIIPVFCGNTRFQPVFVDDVAAAIVALAAAPEGRTVEAGGPDVISMTGLIEFILAETGRHRPLFQVPMALATLQAEILQRLPGKLFTRDQLSMLSRDNVVEPGAMTLSDLGITPKAMRDIAPGYLK</sequence>
<proteinExistence type="predicted"/>
<dbReference type="GO" id="GO:0044877">
    <property type="term" value="F:protein-containing complex binding"/>
    <property type="evidence" value="ECO:0007669"/>
    <property type="project" value="TreeGrafter"/>
</dbReference>